<dbReference type="InterPro" id="IPR016181">
    <property type="entry name" value="Acyl_CoA_acyltransferase"/>
</dbReference>
<gene>
    <name evidence="2" type="ORF">FHY64_08565</name>
</gene>
<feature type="compositionally biased region" description="Basic residues" evidence="1">
    <location>
        <begin position="166"/>
        <end position="178"/>
    </location>
</feature>
<evidence type="ECO:0000313" key="3">
    <source>
        <dbReference type="Proteomes" id="UP000314011"/>
    </source>
</evidence>
<reference evidence="2 3" key="1">
    <citation type="submission" date="2019-06" db="EMBL/GenBank/DDBJ databases">
        <title>Genome of new Rhodobacteraceae sp. SM1903.</title>
        <authorList>
            <person name="Ren X."/>
        </authorList>
    </citation>
    <scope>NUCLEOTIDE SEQUENCE [LARGE SCALE GENOMIC DNA]</scope>
    <source>
        <strain evidence="2 3">SM1903</strain>
    </source>
</reference>
<evidence type="ECO:0000313" key="2">
    <source>
        <dbReference type="EMBL" id="TNY33308.1"/>
    </source>
</evidence>
<evidence type="ECO:0000256" key="1">
    <source>
        <dbReference type="SAM" id="MobiDB-lite"/>
    </source>
</evidence>
<name>A0A5C5GF15_9RHOB</name>
<dbReference type="SUPFAM" id="SSF55729">
    <property type="entry name" value="Acyl-CoA N-acyltransferases (Nat)"/>
    <property type="match status" value="2"/>
</dbReference>
<sequence length="348" mass="38299">MFAEITSSVSPEERLAYARFVSESPAACYFQEPDWPDYAPKAGRTDYLHCTVRDDTGALRLYGLLRRTRLAGGLWIGAFRRGPVTATPDDLTETLPPLLTAIRKEGCLTLTMNPRWEDDEADRATARLDALGIGVASEDRQTLHDHTGLVDVRRTPDELSKSFSPNHRRQVKQAHKKGYLVTDDPGPDPGPTLSRFLGVLEDRRNFSLAGAPSGPGQIAHAQAKGGIVAGVWRNGERIGLFTGLRDANRILFMAGGWQDPDAAFPRSPLILDYLVSRTAGGALPGVDFVDVGGLSPEDAPDEETSRDRVKMRVSPRRVRLVQVHEIDLRPALAGAVRNARPLLRKLRR</sequence>
<accession>A0A5C5GF15</accession>
<organism evidence="2 3">
    <name type="scientific">Pelagovum pacificum</name>
    <dbReference type="NCBI Taxonomy" id="2588711"/>
    <lineage>
        <taxon>Bacteria</taxon>
        <taxon>Pseudomonadati</taxon>
        <taxon>Pseudomonadota</taxon>
        <taxon>Alphaproteobacteria</taxon>
        <taxon>Rhodobacterales</taxon>
        <taxon>Paracoccaceae</taxon>
        <taxon>Pelagovum</taxon>
    </lineage>
</organism>
<dbReference type="GO" id="GO:0044038">
    <property type="term" value="P:cell wall macromolecule biosynthetic process"/>
    <property type="evidence" value="ECO:0007669"/>
    <property type="project" value="InterPro"/>
</dbReference>
<dbReference type="InterPro" id="IPR003447">
    <property type="entry name" value="FEMABX"/>
</dbReference>
<protein>
    <submittedName>
        <fullName evidence="2">Uncharacterized protein</fullName>
    </submittedName>
</protein>
<dbReference type="AlphaFoldDB" id="A0A5C5GF15"/>
<dbReference type="GO" id="GO:0016755">
    <property type="term" value="F:aminoacyltransferase activity"/>
    <property type="evidence" value="ECO:0007669"/>
    <property type="project" value="InterPro"/>
</dbReference>
<keyword evidence="3" id="KW-1185">Reference proteome</keyword>
<dbReference type="PROSITE" id="PS51191">
    <property type="entry name" value="FEMABX"/>
    <property type="match status" value="1"/>
</dbReference>
<proteinExistence type="predicted"/>
<dbReference type="RefSeq" id="WP_140193996.1">
    <property type="nucleotide sequence ID" value="NZ_CP065915.1"/>
</dbReference>
<dbReference type="EMBL" id="VFFF01000001">
    <property type="protein sequence ID" value="TNY33308.1"/>
    <property type="molecule type" value="Genomic_DNA"/>
</dbReference>
<dbReference type="OrthoDB" id="7858528at2"/>
<dbReference type="Gene3D" id="3.40.630.30">
    <property type="match status" value="2"/>
</dbReference>
<feature type="region of interest" description="Disordered" evidence="1">
    <location>
        <begin position="157"/>
        <end position="191"/>
    </location>
</feature>
<comment type="caution">
    <text evidence="2">The sequence shown here is derived from an EMBL/GenBank/DDBJ whole genome shotgun (WGS) entry which is preliminary data.</text>
</comment>
<dbReference type="Proteomes" id="UP000314011">
    <property type="component" value="Unassembled WGS sequence"/>
</dbReference>